<dbReference type="EMBL" id="JADIMT010000062">
    <property type="protein sequence ID" value="MBO8436321.1"/>
    <property type="molecule type" value="Genomic_DNA"/>
</dbReference>
<dbReference type="SUPFAM" id="SSF53474">
    <property type="entry name" value="alpha/beta-Hydrolases"/>
    <property type="match status" value="2"/>
</dbReference>
<dbReference type="Proteomes" id="UP000823615">
    <property type="component" value="Unassembled WGS sequence"/>
</dbReference>
<protein>
    <submittedName>
        <fullName evidence="1">DUF3089 domain-containing protein</fullName>
    </submittedName>
</protein>
<dbReference type="Gene3D" id="3.40.50.1820">
    <property type="entry name" value="alpha/beta hydrolase"/>
    <property type="match status" value="1"/>
</dbReference>
<evidence type="ECO:0000313" key="2">
    <source>
        <dbReference type="Proteomes" id="UP000823615"/>
    </source>
</evidence>
<dbReference type="InterPro" id="IPR021440">
    <property type="entry name" value="DUF3089"/>
</dbReference>
<reference evidence="1" key="2">
    <citation type="journal article" date="2021" name="PeerJ">
        <title>Extensive microbial diversity within the chicken gut microbiome revealed by metagenomics and culture.</title>
        <authorList>
            <person name="Gilroy R."/>
            <person name="Ravi A."/>
            <person name="Getino M."/>
            <person name="Pursley I."/>
            <person name="Horton D.L."/>
            <person name="Alikhan N.F."/>
            <person name="Baker D."/>
            <person name="Gharbi K."/>
            <person name="Hall N."/>
            <person name="Watson M."/>
            <person name="Adriaenssens E.M."/>
            <person name="Foster-Nyarko E."/>
            <person name="Jarju S."/>
            <person name="Secka A."/>
            <person name="Antonio M."/>
            <person name="Oren A."/>
            <person name="Chaudhuri R.R."/>
            <person name="La Ragione R."/>
            <person name="Hildebrand F."/>
            <person name="Pallen M.J."/>
        </authorList>
    </citation>
    <scope>NUCLEOTIDE SEQUENCE</scope>
    <source>
        <strain evidence="1">7293</strain>
    </source>
</reference>
<accession>A0A9D9E188</accession>
<dbReference type="AlphaFoldDB" id="A0A9D9E188"/>
<comment type="caution">
    <text evidence="1">The sequence shown here is derived from an EMBL/GenBank/DDBJ whole genome shotgun (WGS) entry which is preliminary data.</text>
</comment>
<evidence type="ECO:0000313" key="1">
    <source>
        <dbReference type="EMBL" id="MBO8436321.1"/>
    </source>
</evidence>
<dbReference type="InterPro" id="IPR029058">
    <property type="entry name" value="AB_hydrolase_fold"/>
</dbReference>
<reference evidence="1" key="1">
    <citation type="submission" date="2020-10" db="EMBL/GenBank/DDBJ databases">
        <authorList>
            <person name="Gilroy R."/>
        </authorList>
    </citation>
    <scope>NUCLEOTIDE SEQUENCE</scope>
    <source>
        <strain evidence="1">7293</strain>
    </source>
</reference>
<gene>
    <name evidence="1" type="ORF">IAA97_05030</name>
</gene>
<organism evidence="1 2">
    <name type="scientific">Candidatus Ornithospirochaeta stercoripullorum</name>
    <dbReference type="NCBI Taxonomy" id="2840899"/>
    <lineage>
        <taxon>Bacteria</taxon>
        <taxon>Pseudomonadati</taxon>
        <taxon>Spirochaetota</taxon>
        <taxon>Spirochaetia</taxon>
        <taxon>Spirochaetales</taxon>
        <taxon>Spirochaetaceae</taxon>
        <taxon>Spirochaetaceae incertae sedis</taxon>
        <taxon>Candidatus Ornithospirochaeta</taxon>
    </lineage>
</organism>
<sequence>MLRLRFAVFAVIALLIPSILLASPDYSLSENWAYYCEGTGKSVDLFLVCPTVDMGENGNRNMSLDDEETKASFVGALNMERGIYEETCTIYAPFYRQMTFPLYAERIAEDDEALSIAYEDIEEAFLWFLEHTDEDRPFILAGFSQGAQLVLLLLEEHFDEPELQERLVAAYCIGWKITADDLKEYPHLRMAEREDDTGVIVSFNTESPDTYDSIIVPEGIYTYGINPLNWSTGSELAPQTMNKGACFTDYSGSIVSEQPYLTGTYLDSQRGTLKAVDIEPEDYSSPLFPDGVYHLYDYQFFFRNLEENVEVRSEAWLAEHM</sequence>
<dbReference type="Pfam" id="PF11288">
    <property type="entry name" value="DUF3089"/>
    <property type="match status" value="1"/>
</dbReference>
<proteinExistence type="predicted"/>
<name>A0A9D9E188_9SPIO</name>